<evidence type="ECO:0000256" key="5">
    <source>
        <dbReference type="ARBA" id="ARBA00022553"/>
    </source>
</evidence>
<evidence type="ECO:0000256" key="16">
    <source>
        <dbReference type="ARBA" id="ARBA00023170"/>
    </source>
</evidence>
<protein>
    <recommendedName>
        <fullName evidence="3">non-specific serine/threonine protein kinase</fullName>
        <ecNumber evidence="3">2.7.11.1</ecNumber>
    </recommendedName>
</protein>
<dbReference type="PRINTS" id="PR00019">
    <property type="entry name" value="LEURICHRPT"/>
</dbReference>
<keyword evidence="12 24" id="KW-0418">Kinase</keyword>
<dbReference type="PROSITE" id="PS00109">
    <property type="entry name" value="PROTEIN_KINASE_TYR"/>
    <property type="match status" value="1"/>
</dbReference>
<evidence type="ECO:0000256" key="7">
    <source>
        <dbReference type="ARBA" id="ARBA00022679"/>
    </source>
</evidence>
<evidence type="ECO:0000256" key="10">
    <source>
        <dbReference type="ARBA" id="ARBA00022737"/>
    </source>
</evidence>
<dbReference type="GO" id="GO:0009755">
    <property type="term" value="P:hormone-mediated signaling pathway"/>
    <property type="evidence" value="ECO:0000318"/>
    <property type="project" value="GO_Central"/>
</dbReference>
<dbReference type="InterPro" id="IPR003591">
    <property type="entry name" value="Leu-rich_rpt_typical-subtyp"/>
</dbReference>
<keyword evidence="13 20" id="KW-0067">ATP-binding</keyword>
<evidence type="ECO:0000256" key="8">
    <source>
        <dbReference type="ARBA" id="ARBA00022692"/>
    </source>
</evidence>
<keyword evidence="27" id="KW-1185">Reference proteome</keyword>
<keyword evidence="14 21" id="KW-1133">Transmembrane helix</keyword>
<dbReference type="InterPro" id="IPR011009">
    <property type="entry name" value="Kinase-like_dom_sf"/>
</dbReference>
<dbReference type="SMART" id="SM00365">
    <property type="entry name" value="LRR_SD22"/>
    <property type="match status" value="7"/>
</dbReference>
<feature type="signal peptide" evidence="22">
    <location>
        <begin position="1"/>
        <end position="32"/>
    </location>
</feature>
<reference evidence="24 27" key="1">
    <citation type="journal article" date="2011" name="Nature">
        <title>The Medicago genome provides insight into the evolution of rhizobial symbioses.</title>
        <authorList>
            <person name="Young N.D."/>
            <person name="Debelle F."/>
            <person name="Oldroyd G.E."/>
            <person name="Geurts R."/>
            <person name="Cannon S.B."/>
            <person name="Udvardi M.K."/>
            <person name="Benedito V.A."/>
            <person name="Mayer K.F."/>
            <person name="Gouzy J."/>
            <person name="Schoof H."/>
            <person name="Van de Peer Y."/>
            <person name="Proost S."/>
            <person name="Cook D.R."/>
            <person name="Meyers B.C."/>
            <person name="Spannagl M."/>
            <person name="Cheung F."/>
            <person name="De Mita S."/>
            <person name="Krishnakumar V."/>
            <person name="Gundlach H."/>
            <person name="Zhou S."/>
            <person name="Mudge J."/>
            <person name="Bharti A.K."/>
            <person name="Murray J.D."/>
            <person name="Naoumkina M.A."/>
            <person name="Rosen B."/>
            <person name="Silverstein K.A."/>
            <person name="Tang H."/>
            <person name="Rombauts S."/>
            <person name="Zhao P.X."/>
            <person name="Zhou P."/>
            <person name="Barbe V."/>
            <person name="Bardou P."/>
            <person name="Bechner M."/>
            <person name="Bellec A."/>
            <person name="Berger A."/>
            <person name="Berges H."/>
            <person name="Bidwell S."/>
            <person name="Bisseling T."/>
            <person name="Choisne N."/>
            <person name="Couloux A."/>
            <person name="Denny R."/>
            <person name="Deshpande S."/>
            <person name="Dai X."/>
            <person name="Doyle J.J."/>
            <person name="Dudez A.M."/>
            <person name="Farmer A.D."/>
            <person name="Fouteau S."/>
            <person name="Franken C."/>
            <person name="Gibelin C."/>
            <person name="Gish J."/>
            <person name="Goldstein S."/>
            <person name="Gonzalez A.J."/>
            <person name="Green P.J."/>
            <person name="Hallab A."/>
            <person name="Hartog M."/>
            <person name="Hua A."/>
            <person name="Humphray S.J."/>
            <person name="Jeong D.H."/>
            <person name="Jing Y."/>
            <person name="Jocker A."/>
            <person name="Kenton S.M."/>
            <person name="Kim D.J."/>
            <person name="Klee K."/>
            <person name="Lai H."/>
            <person name="Lang C."/>
            <person name="Lin S."/>
            <person name="Macmil S.L."/>
            <person name="Magdelenat G."/>
            <person name="Matthews L."/>
            <person name="McCorrison J."/>
            <person name="Monaghan E.L."/>
            <person name="Mun J.H."/>
            <person name="Najar F.Z."/>
            <person name="Nicholson C."/>
            <person name="Noirot C."/>
            <person name="O'Bleness M."/>
            <person name="Paule C.R."/>
            <person name="Poulain J."/>
            <person name="Prion F."/>
            <person name="Qin B."/>
            <person name="Qu C."/>
            <person name="Retzel E.F."/>
            <person name="Riddle C."/>
            <person name="Sallet E."/>
            <person name="Samain S."/>
            <person name="Samson N."/>
            <person name="Sanders I."/>
            <person name="Saurat O."/>
            <person name="Scarpelli C."/>
            <person name="Schiex T."/>
            <person name="Segurens B."/>
            <person name="Severin A.J."/>
            <person name="Sherrier D.J."/>
            <person name="Shi R."/>
            <person name="Sims S."/>
            <person name="Singer S.R."/>
            <person name="Sinharoy S."/>
            <person name="Sterck L."/>
            <person name="Viollet A."/>
            <person name="Wang B.B."/>
            <person name="Wang K."/>
            <person name="Wang M."/>
            <person name="Wang X."/>
            <person name="Warfsmann J."/>
            <person name="Weissenbach J."/>
            <person name="White D.D."/>
            <person name="White J.D."/>
            <person name="Wiley G.B."/>
            <person name="Wincker P."/>
            <person name="Xing Y."/>
            <person name="Yang L."/>
            <person name="Yao Z."/>
            <person name="Ying F."/>
            <person name="Zhai J."/>
            <person name="Zhou L."/>
            <person name="Zuber A."/>
            <person name="Denarie J."/>
            <person name="Dixon R.A."/>
            <person name="May G.D."/>
            <person name="Schwartz D.C."/>
            <person name="Rogers J."/>
            <person name="Quetier F."/>
            <person name="Town C.D."/>
            <person name="Roe B.A."/>
        </authorList>
    </citation>
    <scope>NUCLEOTIDE SEQUENCE [LARGE SCALE GENOMIC DNA]</scope>
    <source>
        <strain evidence="24">A17</strain>
        <strain evidence="26 27">cv. Jemalong A17</strain>
    </source>
</reference>
<evidence type="ECO:0000256" key="15">
    <source>
        <dbReference type="ARBA" id="ARBA00023136"/>
    </source>
</evidence>
<keyword evidence="8 21" id="KW-0812">Transmembrane</keyword>
<dbReference type="InterPro" id="IPR000719">
    <property type="entry name" value="Prot_kinase_dom"/>
</dbReference>
<dbReference type="PaxDb" id="3880-AES66369"/>
<reference evidence="24 27" key="2">
    <citation type="journal article" date="2014" name="BMC Genomics">
        <title>An improved genome release (version Mt4.0) for the model legume Medicago truncatula.</title>
        <authorList>
            <person name="Tang H."/>
            <person name="Krishnakumar V."/>
            <person name="Bidwell S."/>
            <person name="Rosen B."/>
            <person name="Chan A."/>
            <person name="Zhou S."/>
            <person name="Gentzbittel L."/>
            <person name="Childs K.L."/>
            <person name="Yandell M."/>
            <person name="Gundlach H."/>
            <person name="Mayer K.F."/>
            <person name="Schwartz D.C."/>
            <person name="Town C.D."/>
        </authorList>
    </citation>
    <scope>GENOME REANNOTATION</scope>
    <source>
        <strain evidence="24">A17</strain>
        <strain evidence="26 27">cv. Jemalong A17</strain>
    </source>
</reference>
<comment type="catalytic activity">
    <reaction evidence="19">
        <text>L-seryl-[protein] + ATP = O-phospho-L-seryl-[protein] + ADP + H(+)</text>
        <dbReference type="Rhea" id="RHEA:17989"/>
        <dbReference type="Rhea" id="RHEA-COMP:9863"/>
        <dbReference type="Rhea" id="RHEA-COMP:11604"/>
        <dbReference type="ChEBI" id="CHEBI:15378"/>
        <dbReference type="ChEBI" id="CHEBI:29999"/>
        <dbReference type="ChEBI" id="CHEBI:30616"/>
        <dbReference type="ChEBI" id="CHEBI:83421"/>
        <dbReference type="ChEBI" id="CHEBI:456216"/>
        <dbReference type="EC" id="2.7.11.1"/>
    </reaction>
</comment>
<evidence type="ECO:0000313" key="27">
    <source>
        <dbReference type="Proteomes" id="UP000002051"/>
    </source>
</evidence>
<evidence type="ECO:0000256" key="2">
    <source>
        <dbReference type="ARBA" id="ARBA00004479"/>
    </source>
</evidence>
<dbReference type="EnsemblPlants" id="KEH19363">
    <property type="protein sequence ID" value="KEH19363"/>
    <property type="gene ID" value="MTR_8g047230"/>
</dbReference>
<dbReference type="Proteomes" id="UP000002051">
    <property type="component" value="Chromosome 8"/>
</dbReference>
<evidence type="ECO:0000256" key="1">
    <source>
        <dbReference type="ARBA" id="ARBA00004236"/>
    </source>
</evidence>
<evidence type="ECO:0000256" key="9">
    <source>
        <dbReference type="ARBA" id="ARBA00022729"/>
    </source>
</evidence>
<evidence type="ECO:0000313" key="28">
    <source>
        <dbReference type="Proteomes" id="UP000265566"/>
    </source>
</evidence>
<evidence type="ECO:0000256" key="4">
    <source>
        <dbReference type="ARBA" id="ARBA00022527"/>
    </source>
</evidence>
<dbReference type="PANTHER" id="PTHR48053">
    <property type="entry name" value="LEUCINE RICH REPEAT FAMILY PROTEIN, EXPRESSED"/>
    <property type="match status" value="1"/>
</dbReference>
<feature type="transmembrane region" description="Helical" evidence="21">
    <location>
        <begin position="632"/>
        <end position="653"/>
    </location>
</feature>
<name>A0A072TRC9_MEDTR</name>
<dbReference type="InterPro" id="IPR008266">
    <property type="entry name" value="Tyr_kinase_AS"/>
</dbReference>
<keyword evidence="10" id="KW-0677">Repeat</keyword>
<dbReference type="Pfam" id="PF00560">
    <property type="entry name" value="LRR_1"/>
    <property type="match status" value="5"/>
</dbReference>
<dbReference type="Pfam" id="PF00069">
    <property type="entry name" value="Pkinase"/>
    <property type="match status" value="1"/>
</dbReference>
<dbReference type="PROSITE" id="PS50011">
    <property type="entry name" value="PROTEIN_KINASE_DOM"/>
    <property type="match status" value="1"/>
</dbReference>
<keyword evidence="4" id="KW-0723">Serine/threonine-protein kinase</keyword>
<dbReference type="FunFam" id="1.10.510.10:FF:000445">
    <property type="entry name" value="MDIS1-interacting receptor like kinase 2"/>
    <property type="match status" value="1"/>
</dbReference>
<reference evidence="25" key="5">
    <citation type="journal article" date="2018" name="Nat. Plants">
        <title>Whole-genome landscape of Medicago truncatula symbiotic genes.</title>
        <authorList>
            <person name="Pecrix Y."/>
            <person name="Gamas P."/>
            <person name="Carrere S."/>
        </authorList>
    </citation>
    <scope>NUCLEOTIDE SEQUENCE</scope>
    <source>
        <tissue evidence="25">Leaves</tissue>
    </source>
</reference>
<keyword evidence="5" id="KW-0597">Phosphoprotein</keyword>
<dbReference type="Pfam" id="PF23598">
    <property type="entry name" value="LRR_14"/>
    <property type="match status" value="1"/>
</dbReference>
<dbReference type="AlphaFoldDB" id="A0A072TRC9"/>
<dbReference type="GO" id="GO:0004674">
    <property type="term" value="F:protein serine/threonine kinase activity"/>
    <property type="evidence" value="ECO:0007669"/>
    <property type="project" value="UniProtKB-KW"/>
</dbReference>
<dbReference type="HOGENOM" id="CLU_000288_22_1_1"/>
<dbReference type="SUPFAM" id="SSF52058">
    <property type="entry name" value="L domain-like"/>
    <property type="match status" value="3"/>
</dbReference>
<evidence type="ECO:0000313" key="24">
    <source>
        <dbReference type="EMBL" id="KEH19363.1"/>
    </source>
</evidence>
<accession>A0A072TRC9</accession>
<evidence type="ECO:0000256" key="6">
    <source>
        <dbReference type="ARBA" id="ARBA00022614"/>
    </source>
</evidence>
<dbReference type="PROSITE" id="PS51450">
    <property type="entry name" value="LRR"/>
    <property type="match status" value="2"/>
</dbReference>
<dbReference type="STRING" id="3880.A0A072TRC9"/>
<dbReference type="InterPro" id="IPR001611">
    <property type="entry name" value="Leu-rich_rpt"/>
</dbReference>
<feature type="chain" id="PRO_5014498916" description="non-specific serine/threonine protein kinase" evidence="22">
    <location>
        <begin position="33"/>
        <end position="997"/>
    </location>
</feature>
<evidence type="ECO:0000256" key="12">
    <source>
        <dbReference type="ARBA" id="ARBA00022777"/>
    </source>
</evidence>
<reference evidence="26" key="3">
    <citation type="submission" date="2015-04" db="UniProtKB">
        <authorList>
            <consortium name="EnsemblPlants"/>
        </authorList>
    </citation>
    <scope>IDENTIFICATION</scope>
    <source>
        <strain evidence="26">cv. Jemalong A17</strain>
    </source>
</reference>
<evidence type="ECO:0000313" key="25">
    <source>
        <dbReference type="EMBL" id="RHN40659.1"/>
    </source>
</evidence>
<dbReference type="GO" id="GO:0005524">
    <property type="term" value="F:ATP binding"/>
    <property type="evidence" value="ECO:0007669"/>
    <property type="project" value="UniProtKB-UniRule"/>
</dbReference>
<keyword evidence="16 24" id="KW-0675">Receptor</keyword>
<comment type="subcellular location">
    <subcellularLocation>
        <location evidence="1">Cell membrane</location>
    </subcellularLocation>
    <subcellularLocation>
        <location evidence="2">Membrane</location>
        <topology evidence="2">Single-pass type I membrane protein</topology>
    </subcellularLocation>
</comment>
<keyword evidence="6" id="KW-0433">Leucine-rich repeat</keyword>
<evidence type="ECO:0000256" key="14">
    <source>
        <dbReference type="ARBA" id="ARBA00022989"/>
    </source>
</evidence>
<feature type="domain" description="Protein kinase" evidence="23">
    <location>
        <begin position="697"/>
        <end position="965"/>
    </location>
</feature>
<evidence type="ECO:0000259" key="23">
    <source>
        <dbReference type="PROSITE" id="PS50011"/>
    </source>
</evidence>
<dbReference type="Gene3D" id="1.10.510.10">
    <property type="entry name" value="Transferase(Phosphotransferase) domain 1"/>
    <property type="match status" value="1"/>
</dbReference>
<evidence type="ECO:0000313" key="26">
    <source>
        <dbReference type="EnsemblPlants" id="KEH19363"/>
    </source>
</evidence>
<evidence type="ECO:0000256" key="22">
    <source>
        <dbReference type="SAM" id="SignalP"/>
    </source>
</evidence>
<dbReference type="Proteomes" id="UP000265566">
    <property type="component" value="Chromosome 8"/>
</dbReference>
<dbReference type="InterPro" id="IPR017441">
    <property type="entry name" value="Protein_kinase_ATP_BS"/>
</dbReference>
<dbReference type="OrthoDB" id="676979at2759"/>
<dbReference type="SMART" id="SM00369">
    <property type="entry name" value="LRR_TYP"/>
    <property type="match status" value="10"/>
</dbReference>
<dbReference type="PROSITE" id="PS00107">
    <property type="entry name" value="PROTEIN_KINASE_ATP"/>
    <property type="match status" value="1"/>
</dbReference>
<evidence type="ECO:0000256" key="17">
    <source>
        <dbReference type="ARBA" id="ARBA00023180"/>
    </source>
</evidence>
<dbReference type="EMBL" id="CM001224">
    <property type="protein sequence ID" value="KEH19363.1"/>
    <property type="molecule type" value="Genomic_DNA"/>
</dbReference>
<evidence type="ECO:0000256" key="20">
    <source>
        <dbReference type="PROSITE-ProRule" id="PRU10141"/>
    </source>
</evidence>
<dbReference type="Gene3D" id="3.30.200.20">
    <property type="entry name" value="Phosphorylase Kinase, domain 1"/>
    <property type="match status" value="1"/>
</dbReference>
<keyword evidence="9 22" id="KW-0732">Signal</keyword>
<proteinExistence type="predicted"/>
<comment type="catalytic activity">
    <reaction evidence="18">
        <text>L-threonyl-[protein] + ATP = O-phospho-L-threonyl-[protein] + ADP + H(+)</text>
        <dbReference type="Rhea" id="RHEA:46608"/>
        <dbReference type="Rhea" id="RHEA-COMP:11060"/>
        <dbReference type="Rhea" id="RHEA-COMP:11605"/>
        <dbReference type="ChEBI" id="CHEBI:15378"/>
        <dbReference type="ChEBI" id="CHEBI:30013"/>
        <dbReference type="ChEBI" id="CHEBI:30616"/>
        <dbReference type="ChEBI" id="CHEBI:61977"/>
        <dbReference type="ChEBI" id="CHEBI:456216"/>
        <dbReference type="EC" id="2.7.11.1"/>
    </reaction>
</comment>
<dbReference type="EC" id="2.7.11.1" evidence="3"/>
<evidence type="ECO:0000256" key="19">
    <source>
        <dbReference type="ARBA" id="ARBA00048679"/>
    </source>
</evidence>
<keyword evidence="17" id="KW-0325">Glycoprotein</keyword>
<dbReference type="Pfam" id="PF13855">
    <property type="entry name" value="LRR_8"/>
    <property type="match status" value="2"/>
</dbReference>
<evidence type="ECO:0000256" key="21">
    <source>
        <dbReference type="SAM" id="Phobius"/>
    </source>
</evidence>
<keyword evidence="7 25" id="KW-0808">Transferase</keyword>
<dbReference type="InterPro" id="IPR051716">
    <property type="entry name" value="Plant_RL_S/T_kinase"/>
</dbReference>
<dbReference type="FunFam" id="3.80.10.10:FF:000095">
    <property type="entry name" value="LRR receptor-like serine/threonine-protein kinase GSO1"/>
    <property type="match status" value="1"/>
</dbReference>
<dbReference type="GO" id="GO:0009791">
    <property type="term" value="P:post-embryonic development"/>
    <property type="evidence" value="ECO:0007669"/>
    <property type="project" value="UniProtKB-ARBA"/>
</dbReference>
<keyword evidence="11 20" id="KW-0547">Nucleotide-binding</keyword>
<dbReference type="FunFam" id="3.80.10.10:FF:000233">
    <property type="entry name" value="Leucine-rich repeat receptor-like protein kinase TDR"/>
    <property type="match status" value="1"/>
</dbReference>
<feature type="binding site" evidence="20">
    <location>
        <position position="725"/>
    </location>
    <ligand>
        <name>ATP</name>
        <dbReference type="ChEBI" id="CHEBI:30616"/>
    </ligand>
</feature>
<dbReference type="Gene3D" id="3.80.10.10">
    <property type="entry name" value="Ribonuclease Inhibitor"/>
    <property type="match status" value="3"/>
</dbReference>
<dbReference type="Gramene" id="rna46845">
    <property type="protein sequence ID" value="RHN40659.1"/>
    <property type="gene ID" value="gene46845"/>
</dbReference>
<gene>
    <name evidence="26" type="primary">25501178</name>
    <name evidence="24" type="ordered locus">MTR_8g047230</name>
    <name evidence="25" type="ORF">MtrunA17_Chr8g0357191</name>
</gene>
<dbReference type="KEGG" id="mtr:25501178"/>
<evidence type="ECO:0000256" key="11">
    <source>
        <dbReference type="ARBA" id="ARBA00022741"/>
    </source>
</evidence>
<keyword evidence="15 21" id="KW-0472">Membrane</keyword>
<dbReference type="GO" id="GO:0038023">
    <property type="term" value="F:signaling receptor activity"/>
    <property type="evidence" value="ECO:0000318"/>
    <property type="project" value="GO_Central"/>
</dbReference>
<evidence type="ECO:0000256" key="18">
    <source>
        <dbReference type="ARBA" id="ARBA00047899"/>
    </source>
</evidence>
<sequence>MNLIKYLVSNFFGPKMWMVFLLICGLVEGTQSATMTSHQLQMEANAILNSGWWNTSYADFNISDRCHGHGIFCNDAGSIIAIKIDSDDSTYAAWEYDYKTRNLSTLNLACFKNLESLVIRKIGLEGTIPKEIGHLSKLTHLDMSYNNLQGQVPHSLGNLSKLTHLDLSANILKGQVPHSLGNLSKLTHLDLSDNILSGVVPHSLGNLSKLTHLDLSDNLLSGVVPHSLGNLSKLTHLDLSDNLLSGVVPPSLGNLSKLTHLDLSVNLLKGQVPHSLGNLSKLTHLDFSYNSLEGEIPNSLGNHRQLKYLDISNNNLNGSIPHELGFIKYLGSLNLSTNRISGDIPPSLGNLVKLTHLVIYGNSLVGKIPPSIGNLRSLESLEISDNYIQGSIPPRLGLLKNLTTLRLSHNRIKGEIPPSLGNLKQLEELDISNNNIQGFLPFELGLLKNLTTLDLSHNRLNGNLPISLKNLTQLIYLNCSYNFFTGFLPYNFDQSTKLKVLLLSRNSIGGIFPFSLKTLDISHNLLIGTLPSNLFPFIDYVTSMDLSHNLISGEIPSELGYFQQLTLRNNNLTGTIPQSLCNVIYVDISYNCLKGPIPICLQTTKMENSDICSFNQFQPWSPHKKNNKLKHIVVIVIPMLIILVIVFLLLICFNLHHNSSKKLHGNSTKIKNGDMFCIWNYDGMIAYDDIIKATEDFDMRYCIGTGAYGSVYKAQLPSGKVVALKKLHGYEAEVPSFDESFRNEVRILTEIKHKHIVKLYGFCLHKRIMFLIYQYMDRGSLFSVLYDDVEAMEFKWRKRVNTIKGVAFALSYLHHDCTAPIVHRDVSTSNILLNSEWQASVCDFGTARLLQYDSSNRTIVAGTIGYIAPELAYTMAVNEKCDVYSFGVVALETLAGRHPGDLLSSLQSTSTQSVKLCQVLDQRLPLPNNEMVIRNIIHFAVVAFACLNVNPRSRPTMKCVSQSFVTELPRLSIPFSEISVQQLMSEELKALFYIANP</sequence>
<dbReference type="InterPro" id="IPR032675">
    <property type="entry name" value="LRR_dom_sf"/>
</dbReference>
<dbReference type="GO" id="GO:0005886">
    <property type="term" value="C:plasma membrane"/>
    <property type="evidence" value="ECO:0000318"/>
    <property type="project" value="GO_Central"/>
</dbReference>
<dbReference type="EMBL" id="PSQE01000008">
    <property type="protein sequence ID" value="RHN40659.1"/>
    <property type="molecule type" value="Genomic_DNA"/>
</dbReference>
<reference evidence="28" key="4">
    <citation type="journal article" date="2018" name="Nat. Plants">
        <title>Whole-genome landscape of Medicago truncatula symbiotic genes.</title>
        <authorList>
            <person name="Pecrix Y."/>
            <person name="Staton S.E."/>
            <person name="Sallet E."/>
            <person name="Lelandais-Briere C."/>
            <person name="Moreau S."/>
            <person name="Carrere S."/>
            <person name="Blein T."/>
            <person name="Jardinaud M.F."/>
            <person name="Latrasse D."/>
            <person name="Zouine M."/>
            <person name="Zahm M."/>
            <person name="Kreplak J."/>
            <person name="Mayjonade B."/>
            <person name="Satge C."/>
            <person name="Perez M."/>
            <person name="Cauet S."/>
            <person name="Marande W."/>
            <person name="Chantry-Darmon C."/>
            <person name="Lopez-Roques C."/>
            <person name="Bouchez O."/>
            <person name="Berard A."/>
            <person name="Debelle F."/>
            <person name="Munos S."/>
            <person name="Bendahmane A."/>
            <person name="Berges H."/>
            <person name="Niebel A."/>
            <person name="Buitink J."/>
            <person name="Frugier F."/>
            <person name="Benhamed M."/>
            <person name="Crespi M."/>
            <person name="Gouzy J."/>
            <person name="Gamas P."/>
        </authorList>
    </citation>
    <scope>NUCLEOTIDE SEQUENCE [LARGE SCALE GENOMIC DNA]</scope>
    <source>
        <strain evidence="28">cv. Jemalong A17</strain>
    </source>
</reference>
<organism evidence="24 27">
    <name type="scientific">Medicago truncatula</name>
    <name type="common">Barrel medic</name>
    <name type="synonym">Medicago tribuloides</name>
    <dbReference type="NCBI Taxonomy" id="3880"/>
    <lineage>
        <taxon>Eukaryota</taxon>
        <taxon>Viridiplantae</taxon>
        <taxon>Streptophyta</taxon>
        <taxon>Embryophyta</taxon>
        <taxon>Tracheophyta</taxon>
        <taxon>Spermatophyta</taxon>
        <taxon>Magnoliopsida</taxon>
        <taxon>eudicotyledons</taxon>
        <taxon>Gunneridae</taxon>
        <taxon>Pentapetalae</taxon>
        <taxon>rosids</taxon>
        <taxon>fabids</taxon>
        <taxon>Fabales</taxon>
        <taxon>Fabaceae</taxon>
        <taxon>Papilionoideae</taxon>
        <taxon>50 kb inversion clade</taxon>
        <taxon>NPAAA clade</taxon>
        <taxon>Hologalegina</taxon>
        <taxon>IRL clade</taxon>
        <taxon>Trifolieae</taxon>
        <taxon>Medicago</taxon>
    </lineage>
</organism>
<dbReference type="SUPFAM" id="SSF56112">
    <property type="entry name" value="Protein kinase-like (PK-like)"/>
    <property type="match status" value="1"/>
</dbReference>
<evidence type="ECO:0000256" key="3">
    <source>
        <dbReference type="ARBA" id="ARBA00012513"/>
    </source>
</evidence>
<dbReference type="FunFam" id="3.30.200.20:FF:000309">
    <property type="entry name" value="Leucine-rich repeat receptor protein kinase MSP1"/>
    <property type="match status" value="1"/>
</dbReference>
<dbReference type="InterPro" id="IPR055414">
    <property type="entry name" value="LRR_R13L4/SHOC2-like"/>
</dbReference>
<evidence type="ECO:0000256" key="13">
    <source>
        <dbReference type="ARBA" id="ARBA00022840"/>
    </source>
</evidence>
<dbReference type="PANTHER" id="PTHR48053:SF126">
    <property type="entry name" value="MDIS1-INTERACTING RECEPTOR LIKE KINASE 2-LIKE ISOFORM X1"/>
    <property type="match status" value="1"/>
</dbReference>
<dbReference type="eggNOG" id="ENOG502QVKB">
    <property type="taxonomic scope" value="Eukaryota"/>
</dbReference>